<dbReference type="EMBL" id="WNYA01000007">
    <property type="protein sequence ID" value="KAG8563537.1"/>
    <property type="molecule type" value="Genomic_DNA"/>
</dbReference>
<proteinExistence type="predicted"/>
<protein>
    <submittedName>
        <fullName evidence="2">Uncharacterized protein</fullName>
    </submittedName>
</protein>
<evidence type="ECO:0000313" key="2">
    <source>
        <dbReference type="EMBL" id="KAG8563537.1"/>
    </source>
</evidence>
<name>A0AAV7AUA2_ENGPU</name>
<comment type="caution">
    <text evidence="2">The sequence shown here is derived from an EMBL/GenBank/DDBJ whole genome shotgun (WGS) entry which is preliminary data.</text>
</comment>
<keyword evidence="1" id="KW-0812">Transmembrane</keyword>
<dbReference type="AlphaFoldDB" id="A0AAV7AUA2"/>
<keyword evidence="1" id="KW-1133">Transmembrane helix</keyword>
<keyword evidence="3" id="KW-1185">Reference proteome</keyword>
<organism evidence="2 3">
    <name type="scientific">Engystomops pustulosus</name>
    <name type="common">Tungara frog</name>
    <name type="synonym">Physalaemus pustulosus</name>
    <dbReference type="NCBI Taxonomy" id="76066"/>
    <lineage>
        <taxon>Eukaryota</taxon>
        <taxon>Metazoa</taxon>
        <taxon>Chordata</taxon>
        <taxon>Craniata</taxon>
        <taxon>Vertebrata</taxon>
        <taxon>Euteleostomi</taxon>
        <taxon>Amphibia</taxon>
        <taxon>Batrachia</taxon>
        <taxon>Anura</taxon>
        <taxon>Neobatrachia</taxon>
        <taxon>Hyloidea</taxon>
        <taxon>Leptodactylidae</taxon>
        <taxon>Leiuperinae</taxon>
        <taxon>Engystomops</taxon>
    </lineage>
</organism>
<sequence length="69" mass="8012">MTMGRCAMKQESRVMENCEKWIIYFLLLLFVLLSFFKILIKVSRGHQRSTSPPLCPNETKLVAIKCATF</sequence>
<evidence type="ECO:0000313" key="3">
    <source>
        <dbReference type="Proteomes" id="UP000824782"/>
    </source>
</evidence>
<evidence type="ECO:0000256" key="1">
    <source>
        <dbReference type="SAM" id="Phobius"/>
    </source>
</evidence>
<reference evidence="2" key="1">
    <citation type="thesis" date="2020" institute="ProQuest LLC" country="789 East Eisenhower Parkway, Ann Arbor, MI, USA">
        <title>Comparative Genomics and Chromosome Evolution.</title>
        <authorList>
            <person name="Mudd A.B."/>
        </authorList>
    </citation>
    <scope>NUCLEOTIDE SEQUENCE</scope>
    <source>
        <strain evidence="2">237g6f4</strain>
        <tissue evidence="2">Blood</tissue>
    </source>
</reference>
<feature type="transmembrane region" description="Helical" evidence="1">
    <location>
        <begin position="21"/>
        <end position="40"/>
    </location>
</feature>
<accession>A0AAV7AUA2</accession>
<gene>
    <name evidence="2" type="ORF">GDO81_016119</name>
</gene>
<dbReference type="Proteomes" id="UP000824782">
    <property type="component" value="Unassembled WGS sequence"/>
</dbReference>
<keyword evidence="1" id="KW-0472">Membrane</keyword>